<keyword evidence="4" id="KW-0648">Protein biosynthesis</keyword>
<dbReference type="CDD" id="cd00299">
    <property type="entry name" value="GST_C_family"/>
    <property type="match status" value="1"/>
</dbReference>
<evidence type="ECO:0000313" key="9">
    <source>
        <dbReference type="Proteomes" id="UP000594454"/>
    </source>
</evidence>
<dbReference type="Proteomes" id="UP000594454">
    <property type="component" value="Chromosome 2"/>
</dbReference>
<dbReference type="GO" id="GO:0005829">
    <property type="term" value="C:cytosol"/>
    <property type="evidence" value="ECO:0007669"/>
    <property type="project" value="UniProtKB-SubCell"/>
</dbReference>
<feature type="domain" description="AIMP2 thioredoxin-like" evidence="7">
    <location>
        <begin position="115"/>
        <end position="205"/>
    </location>
</feature>
<evidence type="ECO:0000259" key="6">
    <source>
        <dbReference type="Pfam" id="PF00043"/>
    </source>
</evidence>
<dbReference type="GO" id="GO:0006412">
    <property type="term" value="P:translation"/>
    <property type="evidence" value="ECO:0007669"/>
    <property type="project" value="UniProtKB-KW"/>
</dbReference>
<dbReference type="Pfam" id="PF18569">
    <property type="entry name" value="Thioredoxin_16"/>
    <property type="match status" value="1"/>
</dbReference>
<organism evidence="8 9">
    <name type="scientific">Hermetia illucens</name>
    <name type="common">Black soldier fly</name>
    <dbReference type="NCBI Taxonomy" id="343691"/>
    <lineage>
        <taxon>Eukaryota</taxon>
        <taxon>Metazoa</taxon>
        <taxon>Ecdysozoa</taxon>
        <taxon>Arthropoda</taxon>
        <taxon>Hexapoda</taxon>
        <taxon>Insecta</taxon>
        <taxon>Pterygota</taxon>
        <taxon>Neoptera</taxon>
        <taxon>Endopterygota</taxon>
        <taxon>Diptera</taxon>
        <taxon>Brachycera</taxon>
        <taxon>Stratiomyomorpha</taxon>
        <taxon>Stratiomyidae</taxon>
        <taxon>Hermetiinae</taxon>
        <taxon>Hermetia</taxon>
    </lineage>
</organism>
<evidence type="ECO:0000256" key="5">
    <source>
        <dbReference type="ARBA" id="ARBA00023242"/>
    </source>
</evidence>
<keyword evidence="9" id="KW-1185">Reference proteome</keyword>
<dbReference type="AlphaFoldDB" id="A0A7R8UJ24"/>
<evidence type="ECO:0000313" key="8">
    <source>
        <dbReference type="EMBL" id="CAD7080932.1"/>
    </source>
</evidence>
<name>A0A7R8UJ24_HERIL</name>
<sequence length="313" mass="35626">MYELKTLLPAFDITVPKCMYAMKSLALKRDGGTPEVSGSSICSSTDPILQSIRRQIDMVLKAENASAMTKLEERQEVVIKQLHELRNQLQSMRSSLNVCGKTIQHTQPRGEVYESLPDIVINAHPKFIPYALLAIKNIWKDVFNIDVKCYSHSTIVSLDQEAIEFQKQITANNSSVKSPGIKVTLIWKNTEHTEMISSPTMYVPIYGEVNIIRYLARVGPQDYRYEDTTYSNDIDVILDICYQLLRCQTAKSMQPLLRSLNNRLQKQKYFTGDQLSIADVAVCSSIRRMPAAAKNLTENMNKWLTRVKQVTLI</sequence>
<comment type="subcellular location">
    <subcellularLocation>
        <location evidence="2">Cytoplasm</location>
        <location evidence="2">Cytosol</location>
    </subcellularLocation>
    <subcellularLocation>
        <location evidence="1">Nucleus</location>
    </subcellularLocation>
</comment>
<evidence type="ECO:0008006" key="10">
    <source>
        <dbReference type="Google" id="ProtNLM"/>
    </source>
</evidence>
<dbReference type="InterPro" id="IPR004046">
    <property type="entry name" value="GST_C"/>
</dbReference>
<dbReference type="Gene3D" id="1.20.1050.130">
    <property type="match status" value="1"/>
</dbReference>
<evidence type="ECO:0000256" key="4">
    <source>
        <dbReference type="ARBA" id="ARBA00022917"/>
    </source>
</evidence>
<dbReference type="InterPro" id="IPR041503">
    <property type="entry name" value="AIMP2_thioredoxin"/>
</dbReference>
<evidence type="ECO:0000259" key="7">
    <source>
        <dbReference type="Pfam" id="PF18569"/>
    </source>
</evidence>
<reference evidence="8 9" key="1">
    <citation type="submission" date="2020-11" db="EMBL/GenBank/DDBJ databases">
        <authorList>
            <person name="Wallbank WR R."/>
            <person name="Pardo Diaz C."/>
            <person name="Kozak K."/>
            <person name="Martin S."/>
            <person name="Jiggins C."/>
            <person name="Moest M."/>
            <person name="Warren A I."/>
            <person name="Generalovic N T."/>
            <person name="Byers J.R.P. K."/>
            <person name="Montejo-Kovacevich G."/>
            <person name="Yen C E."/>
        </authorList>
    </citation>
    <scope>NUCLEOTIDE SEQUENCE [LARGE SCALE GENOMIC DNA]</scope>
</reference>
<dbReference type="FunCoup" id="A0A7R8UJ24">
    <property type="interactions" value="370"/>
</dbReference>
<dbReference type="GO" id="GO:0017101">
    <property type="term" value="C:aminoacyl-tRNA synthetase multienzyme complex"/>
    <property type="evidence" value="ECO:0007669"/>
    <property type="project" value="InterPro"/>
</dbReference>
<dbReference type="SUPFAM" id="SSF47616">
    <property type="entry name" value="GST C-terminal domain-like"/>
    <property type="match status" value="1"/>
</dbReference>
<dbReference type="InterPro" id="IPR036282">
    <property type="entry name" value="Glutathione-S-Trfase_C_sf"/>
</dbReference>
<evidence type="ECO:0000256" key="1">
    <source>
        <dbReference type="ARBA" id="ARBA00004123"/>
    </source>
</evidence>
<dbReference type="InParanoid" id="A0A7R8UJ24"/>
<dbReference type="InterPro" id="IPR042360">
    <property type="entry name" value="AIMP2"/>
</dbReference>
<dbReference type="EMBL" id="LR899010">
    <property type="protein sequence ID" value="CAD7080932.1"/>
    <property type="molecule type" value="Genomic_DNA"/>
</dbReference>
<dbReference type="OrthoDB" id="424586at2759"/>
<dbReference type="PANTHER" id="PTHR13438:SF2">
    <property type="entry name" value="AMINOACYL TRNA SYNTHASE COMPLEX-INTERACTING MULTIFUNCTIONAL PROTEIN 2"/>
    <property type="match status" value="1"/>
</dbReference>
<proteinExistence type="predicted"/>
<keyword evidence="5" id="KW-0539">Nucleus</keyword>
<dbReference type="PANTHER" id="PTHR13438">
    <property type="entry name" value="AMINOACYL TRNA SYNTHASE COMPLEX-INTERACTING MULTIFUNCTIONAL PROTEIN"/>
    <property type="match status" value="1"/>
</dbReference>
<keyword evidence="3" id="KW-0963">Cytoplasm</keyword>
<dbReference type="OMA" id="LCQHYRV"/>
<gene>
    <name evidence="8" type="ORF">HERILL_LOCUS4066</name>
</gene>
<accession>A0A7R8UJ24</accession>
<feature type="domain" description="Glutathione S-transferase C-terminal" evidence="6">
    <location>
        <begin position="256"/>
        <end position="307"/>
    </location>
</feature>
<evidence type="ECO:0000256" key="3">
    <source>
        <dbReference type="ARBA" id="ARBA00022490"/>
    </source>
</evidence>
<dbReference type="Pfam" id="PF00043">
    <property type="entry name" value="GST_C"/>
    <property type="match status" value="1"/>
</dbReference>
<dbReference type="GO" id="GO:0005634">
    <property type="term" value="C:nucleus"/>
    <property type="evidence" value="ECO:0007669"/>
    <property type="project" value="UniProtKB-SubCell"/>
</dbReference>
<evidence type="ECO:0000256" key="2">
    <source>
        <dbReference type="ARBA" id="ARBA00004514"/>
    </source>
</evidence>
<protein>
    <recommendedName>
        <fullName evidence="10">Aminoacyl tRNA synthase complex-interacting multifunctional protein 2</fullName>
    </recommendedName>
</protein>